<dbReference type="InterPro" id="IPR013083">
    <property type="entry name" value="Znf_RING/FYVE/PHD"/>
</dbReference>
<feature type="compositionally biased region" description="Pro residues" evidence="9">
    <location>
        <begin position="24"/>
        <end position="34"/>
    </location>
</feature>
<dbReference type="PANTHER" id="PTHR15710:SF108">
    <property type="entry name" value="OS03G0286100 PROTEIN"/>
    <property type="match status" value="1"/>
</dbReference>
<organism evidence="11 12">
    <name type="scientific">Striga hermonthica</name>
    <name type="common">Purple witchweed</name>
    <name type="synonym">Buchnera hermonthica</name>
    <dbReference type="NCBI Taxonomy" id="68872"/>
    <lineage>
        <taxon>Eukaryota</taxon>
        <taxon>Viridiplantae</taxon>
        <taxon>Streptophyta</taxon>
        <taxon>Embryophyta</taxon>
        <taxon>Tracheophyta</taxon>
        <taxon>Spermatophyta</taxon>
        <taxon>Magnoliopsida</taxon>
        <taxon>eudicotyledons</taxon>
        <taxon>Gunneridae</taxon>
        <taxon>Pentapetalae</taxon>
        <taxon>asterids</taxon>
        <taxon>lamiids</taxon>
        <taxon>Lamiales</taxon>
        <taxon>Orobanchaceae</taxon>
        <taxon>Buchnereae</taxon>
        <taxon>Striga</taxon>
    </lineage>
</organism>
<keyword evidence="5 8" id="KW-0863">Zinc-finger</keyword>
<proteinExistence type="predicted"/>
<dbReference type="PANTHER" id="PTHR15710">
    <property type="entry name" value="E3 UBIQUITIN-PROTEIN LIGASE PRAJA"/>
    <property type="match status" value="1"/>
</dbReference>
<dbReference type="GO" id="GO:0005737">
    <property type="term" value="C:cytoplasm"/>
    <property type="evidence" value="ECO:0007669"/>
    <property type="project" value="TreeGrafter"/>
</dbReference>
<keyword evidence="12" id="KW-1185">Reference proteome</keyword>
<sequence length="438" mass="49006">MAEVTNLHRQHRPPSAGSLIPSTVAPPPEDGPPPQEEDFYHQISSFAFEFDPFSPPNDPSNPSFFDDYAEPLDLGFDMNAELDNPGCEYEDPNCFFFGGEEDEEQMNFVTDLFEPRRHSLAAEDLNWDIDAGRAEESDDELGFGPFVGLGMGLRVSGIDSESDTEVNLGLVDNEEDAYDAFSVFNNNYVPGENEREESEWEEVSERIHFDERDNLNLVISGIEEISVASDISSSDREYSSLGDVDEGTGEQRRNLEWEVLLPVNNLEGALEFEYSDIVANVRNEVLSRVNLPEDYIFTMEYDAVFGQLAENESAVKGSPPAAKSFVENLPSVVLSKEEIGENENNGVTCAVCKDEFVAEEKGTKLPCCHLYHGDCIVPWLKIRNTCPVCRYELPTDDADYERRRRSERVGDGDSAGLLMILRFWPTPLVGLDECGLQA</sequence>
<evidence type="ECO:0000256" key="8">
    <source>
        <dbReference type="PROSITE-ProRule" id="PRU00175"/>
    </source>
</evidence>
<feature type="domain" description="RING-type" evidence="10">
    <location>
        <begin position="349"/>
        <end position="390"/>
    </location>
</feature>
<keyword evidence="4" id="KW-0479">Metal-binding</keyword>
<feature type="region of interest" description="Disordered" evidence="9">
    <location>
        <begin position="1"/>
        <end position="39"/>
    </location>
</feature>
<evidence type="ECO:0000256" key="3">
    <source>
        <dbReference type="ARBA" id="ARBA00022679"/>
    </source>
</evidence>
<evidence type="ECO:0000313" key="12">
    <source>
        <dbReference type="Proteomes" id="UP001153555"/>
    </source>
</evidence>
<evidence type="ECO:0000256" key="1">
    <source>
        <dbReference type="ARBA" id="ARBA00000900"/>
    </source>
</evidence>
<dbReference type="EMBL" id="CACSLK010020336">
    <property type="protein sequence ID" value="CAA0820315.1"/>
    <property type="molecule type" value="Genomic_DNA"/>
</dbReference>
<keyword evidence="6" id="KW-0833">Ubl conjugation pathway</keyword>
<name>A0A9N7N4I5_STRHE</name>
<dbReference type="PROSITE" id="PS50089">
    <property type="entry name" value="ZF_RING_2"/>
    <property type="match status" value="1"/>
</dbReference>
<keyword evidence="3" id="KW-0808">Transferase</keyword>
<evidence type="ECO:0000313" key="11">
    <source>
        <dbReference type="EMBL" id="CAA0820315.1"/>
    </source>
</evidence>
<reference evidence="11" key="1">
    <citation type="submission" date="2019-12" db="EMBL/GenBank/DDBJ databases">
        <authorList>
            <person name="Scholes J."/>
        </authorList>
    </citation>
    <scope>NUCLEOTIDE SEQUENCE</scope>
</reference>
<evidence type="ECO:0000256" key="6">
    <source>
        <dbReference type="ARBA" id="ARBA00022786"/>
    </source>
</evidence>
<evidence type="ECO:0000256" key="9">
    <source>
        <dbReference type="SAM" id="MobiDB-lite"/>
    </source>
</evidence>
<comment type="caution">
    <text evidence="11">The sequence shown here is derived from an EMBL/GenBank/DDBJ whole genome shotgun (WGS) entry which is preliminary data.</text>
</comment>
<evidence type="ECO:0000256" key="2">
    <source>
        <dbReference type="ARBA" id="ARBA00012483"/>
    </source>
</evidence>
<dbReference type="GO" id="GO:0061630">
    <property type="term" value="F:ubiquitin protein ligase activity"/>
    <property type="evidence" value="ECO:0007669"/>
    <property type="project" value="UniProtKB-EC"/>
</dbReference>
<evidence type="ECO:0000256" key="5">
    <source>
        <dbReference type="ARBA" id="ARBA00022771"/>
    </source>
</evidence>
<accession>A0A9N7N4I5</accession>
<dbReference type="EC" id="2.3.2.27" evidence="2"/>
<dbReference type="FunFam" id="3.30.40.10:FF:000022">
    <property type="entry name" value="E3 ubiquitin-protein ligase RING1-like"/>
    <property type="match status" value="1"/>
</dbReference>
<dbReference type="GO" id="GO:0016567">
    <property type="term" value="P:protein ubiquitination"/>
    <property type="evidence" value="ECO:0007669"/>
    <property type="project" value="TreeGrafter"/>
</dbReference>
<evidence type="ECO:0000259" key="10">
    <source>
        <dbReference type="PROSITE" id="PS50089"/>
    </source>
</evidence>
<dbReference type="Gene3D" id="3.30.40.10">
    <property type="entry name" value="Zinc/RING finger domain, C3HC4 (zinc finger)"/>
    <property type="match status" value="1"/>
</dbReference>
<evidence type="ECO:0000256" key="4">
    <source>
        <dbReference type="ARBA" id="ARBA00022723"/>
    </source>
</evidence>
<evidence type="ECO:0000256" key="7">
    <source>
        <dbReference type="ARBA" id="ARBA00022833"/>
    </source>
</evidence>
<protein>
    <recommendedName>
        <fullName evidence="2">RING-type E3 ubiquitin transferase</fullName>
        <ecNumber evidence="2">2.3.2.27</ecNumber>
    </recommendedName>
</protein>
<dbReference type="GO" id="GO:0008270">
    <property type="term" value="F:zinc ion binding"/>
    <property type="evidence" value="ECO:0007669"/>
    <property type="project" value="UniProtKB-KW"/>
</dbReference>
<dbReference type="SUPFAM" id="SSF57850">
    <property type="entry name" value="RING/U-box"/>
    <property type="match status" value="1"/>
</dbReference>
<dbReference type="SMART" id="SM00184">
    <property type="entry name" value="RING"/>
    <property type="match status" value="1"/>
</dbReference>
<dbReference type="Proteomes" id="UP001153555">
    <property type="component" value="Unassembled WGS sequence"/>
</dbReference>
<keyword evidence="7" id="KW-0862">Zinc</keyword>
<gene>
    <name evidence="11" type="ORF">SHERM_01553</name>
</gene>
<dbReference type="OrthoDB" id="891187at2759"/>
<comment type="catalytic activity">
    <reaction evidence="1">
        <text>S-ubiquitinyl-[E2 ubiquitin-conjugating enzyme]-L-cysteine + [acceptor protein]-L-lysine = [E2 ubiquitin-conjugating enzyme]-L-cysteine + N(6)-ubiquitinyl-[acceptor protein]-L-lysine.</text>
        <dbReference type="EC" id="2.3.2.27"/>
    </reaction>
</comment>
<dbReference type="Pfam" id="PF13639">
    <property type="entry name" value="zf-RING_2"/>
    <property type="match status" value="1"/>
</dbReference>
<dbReference type="InterPro" id="IPR001841">
    <property type="entry name" value="Znf_RING"/>
</dbReference>
<dbReference type="AlphaFoldDB" id="A0A9N7N4I5"/>